<dbReference type="InParanoid" id="A0A167PXN6"/>
<evidence type="ECO:0000313" key="2">
    <source>
        <dbReference type="EMBL" id="OAD78726.1"/>
    </source>
</evidence>
<dbReference type="Proteomes" id="UP000077315">
    <property type="component" value="Unassembled WGS sequence"/>
</dbReference>
<sequence>MDNLISQGLTSKPIFGVYLGKSGTNDVGDDKKLSIQYVFGGCNSDHINGNLTTVPIDSSDDNLATIFFFTDDIAFNATSLYDTSDNYYSAYSISYDISRFKPGNLLFWGSTFNVPASDLTFEEDSFTCTASFAYVDMDFTFLKVGFIKKNYLIISQEISETHIVPIK</sequence>
<accession>A0A167PXN6</accession>
<dbReference type="Pfam" id="PF00026">
    <property type="entry name" value="Asp"/>
    <property type="match status" value="1"/>
</dbReference>
<proteinExistence type="predicted"/>
<dbReference type="EMBL" id="KV440973">
    <property type="protein sequence ID" value="OAD78726.1"/>
    <property type="molecule type" value="Genomic_DNA"/>
</dbReference>
<evidence type="ECO:0000259" key="1">
    <source>
        <dbReference type="Pfam" id="PF00026"/>
    </source>
</evidence>
<dbReference type="AlphaFoldDB" id="A0A167PXN6"/>
<keyword evidence="3" id="KW-1185">Reference proteome</keyword>
<dbReference type="GeneID" id="29001885"/>
<dbReference type="STRING" id="763407.A0A167PXN6"/>
<dbReference type="Gene3D" id="2.40.70.10">
    <property type="entry name" value="Acid Proteases"/>
    <property type="match status" value="1"/>
</dbReference>
<dbReference type="InterPro" id="IPR021109">
    <property type="entry name" value="Peptidase_aspartic_dom_sf"/>
</dbReference>
<dbReference type="OrthoDB" id="2747330at2759"/>
<dbReference type="InterPro" id="IPR033121">
    <property type="entry name" value="PEPTIDASE_A1"/>
</dbReference>
<feature type="domain" description="Peptidase A1" evidence="1">
    <location>
        <begin position="1"/>
        <end position="59"/>
    </location>
</feature>
<protein>
    <recommendedName>
        <fullName evidence="1">Peptidase A1 domain-containing protein</fullName>
    </recommendedName>
</protein>
<gene>
    <name evidence="2" type="ORF">PHYBLDRAFT_62517</name>
</gene>
<dbReference type="RefSeq" id="XP_018296766.1">
    <property type="nucleotide sequence ID" value="XM_018440979.1"/>
</dbReference>
<dbReference type="FunCoup" id="A0A167PXN6">
    <property type="interactions" value="61"/>
</dbReference>
<organism evidence="2 3">
    <name type="scientific">Phycomyces blakesleeanus (strain ATCC 8743b / DSM 1359 / FGSC 10004 / NBRC 33097 / NRRL 1555)</name>
    <dbReference type="NCBI Taxonomy" id="763407"/>
    <lineage>
        <taxon>Eukaryota</taxon>
        <taxon>Fungi</taxon>
        <taxon>Fungi incertae sedis</taxon>
        <taxon>Mucoromycota</taxon>
        <taxon>Mucoromycotina</taxon>
        <taxon>Mucoromycetes</taxon>
        <taxon>Mucorales</taxon>
        <taxon>Phycomycetaceae</taxon>
        <taxon>Phycomyces</taxon>
    </lineage>
</organism>
<reference evidence="3" key="1">
    <citation type="submission" date="2015-06" db="EMBL/GenBank/DDBJ databases">
        <title>Expansion of signal transduction pathways in fungi by whole-genome duplication.</title>
        <authorList>
            <consortium name="DOE Joint Genome Institute"/>
            <person name="Corrochano L.M."/>
            <person name="Kuo A."/>
            <person name="Marcet-Houben M."/>
            <person name="Polaino S."/>
            <person name="Salamov A."/>
            <person name="Villalobos J.M."/>
            <person name="Alvarez M.I."/>
            <person name="Avalos J."/>
            <person name="Benito E.P."/>
            <person name="Benoit I."/>
            <person name="Burger G."/>
            <person name="Camino L.P."/>
            <person name="Canovas D."/>
            <person name="Cerda-Olmedo E."/>
            <person name="Cheng J.-F."/>
            <person name="Dominguez A."/>
            <person name="Elias M."/>
            <person name="Eslava A.P."/>
            <person name="Glaser F."/>
            <person name="Grimwood J."/>
            <person name="Gutierrez G."/>
            <person name="Heitman J."/>
            <person name="Henrissat B."/>
            <person name="Iturriaga E.A."/>
            <person name="Lang B.F."/>
            <person name="Lavin J.L."/>
            <person name="Lee S."/>
            <person name="Li W."/>
            <person name="Lindquist E."/>
            <person name="Lopez-Garcia S."/>
            <person name="Luque E.M."/>
            <person name="Marcos A.T."/>
            <person name="Martin J."/>
            <person name="McCluskey K."/>
            <person name="Medina H.R."/>
            <person name="Miralles-Duran A."/>
            <person name="Miyazaki A."/>
            <person name="Munoz-Torres E."/>
            <person name="Oguiza J.A."/>
            <person name="Ohm R."/>
            <person name="Olmedo M."/>
            <person name="Orejas M."/>
            <person name="Ortiz-Castellanos L."/>
            <person name="Pisabarro A.G."/>
            <person name="Rodriguez-Romero J."/>
            <person name="Ruiz-Herrera J."/>
            <person name="Ruiz-Vazquez R."/>
            <person name="Sanz C."/>
            <person name="Schackwitz W."/>
            <person name="Schmutz J."/>
            <person name="Shahriari M."/>
            <person name="Shelest E."/>
            <person name="Silva-Franco F."/>
            <person name="Soanes D."/>
            <person name="Syed K."/>
            <person name="Tagua V.G."/>
            <person name="Talbot N.J."/>
            <person name="Thon M."/>
            <person name="De vries R.P."/>
            <person name="Wiebenga A."/>
            <person name="Yadav J.S."/>
            <person name="Braun E.L."/>
            <person name="Baker S."/>
            <person name="Garre V."/>
            <person name="Horwitz B."/>
            <person name="Torres-Martinez S."/>
            <person name="Idnurm A."/>
            <person name="Herrera-Estrella A."/>
            <person name="Gabaldon T."/>
            <person name="Grigoriev I.V."/>
        </authorList>
    </citation>
    <scope>NUCLEOTIDE SEQUENCE [LARGE SCALE GENOMIC DNA]</scope>
    <source>
        <strain evidence="3">NRRL 1555(-)</strain>
    </source>
</reference>
<dbReference type="SUPFAM" id="SSF50630">
    <property type="entry name" value="Acid proteases"/>
    <property type="match status" value="1"/>
</dbReference>
<evidence type="ECO:0000313" key="3">
    <source>
        <dbReference type="Proteomes" id="UP000077315"/>
    </source>
</evidence>
<dbReference type="VEuPathDB" id="FungiDB:PHYBLDRAFT_62517"/>
<name>A0A167PXN6_PHYB8</name>